<dbReference type="Gene3D" id="1.50.10.20">
    <property type="match status" value="1"/>
</dbReference>
<sequence>MRLVALLLFPALLLSAVAAPTSHLEQATEVMASIQKNFYDRKSGLYASKSGGKDPELIWGSGVMFSAVVGAARNDKQYRPVMRKFFDGLEGYWDLKVKIPGYEPGRTQGGNDKYYDDNAWMVLTFLEAYELTGESRYLKRAEETLKFVTSGWDEELGGGIWWHEAHKGDGKNTCVNGPAALGCFRLARFEKDAEAAKWNAFGEKIMVWTVKTLQAPNGLFADSINVKTKEINHAQLTYNAGLPLRAFLSLYARTGERFYMDEALRMGKAANSLIDGSTSAYRDPIKWAHLMVEADLELYRATGDKSYHERAIKNAEYHYETWKKSPAPDLITQASLARELWLLVDHETPVGIEFWKKSDKPKAIK</sequence>
<dbReference type="InterPro" id="IPR008928">
    <property type="entry name" value="6-hairpin_glycosidase_sf"/>
</dbReference>
<accession>A0ABU9AYZ0</accession>
<dbReference type="PANTHER" id="PTHR47791:SF4">
    <property type="entry name" value="(PUTATIVE SECRETED PROTEIN)-RELATED"/>
    <property type="match status" value="1"/>
</dbReference>
<keyword evidence="2" id="KW-0378">Hydrolase</keyword>
<keyword evidence="1" id="KW-0732">Signal</keyword>
<dbReference type="InterPro" id="IPR053169">
    <property type="entry name" value="MUG_Protein"/>
</dbReference>
<evidence type="ECO:0000256" key="1">
    <source>
        <dbReference type="SAM" id="SignalP"/>
    </source>
</evidence>
<name>A0ABU9AYZ0_9BACT</name>
<reference evidence="2 3" key="1">
    <citation type="submission" date="2024-04" db="EMBL/GenBank/DDBJ databases">
        <title>Luteolibacter sp. isolated from soil.</title>
        <authorList>
            <person name="An J."/>
        </authorList>
    </citation>
    <scope>NUCLEOTIDE SEQUENCE [LARGE SCALE GENOMIC DNA]</scope>
    <source>
        <strain evidence="2 3">Y139</strain>
    </source>
</reference>
<feature type="chain" id="PRO_5047260568" evidence="1">
    <location>
        <begin position="19"/>
        <end position="365"/>
    </location>
</feature>
<dbReference type="PANTHER" id="PTHR47791">
    <property type="entry name" value="MEIOTICALLY UP-REGULATED GENE 191 PROTEIN"/>
    <property type="match status" value="1"/>
</dbReference>
<feature type="signal peptide" evidence="1">
    <location>
        <begin position="1"/>
        <end position="18"/>
    </location>
</feature>
<dbReference type="GO" id="GO:0016787">
    <property type="term" value="F:hydrolase activity"/>
    <property type="evidence" value="ECO:0007669"/>
    <property type="project" value="UniProtKB-KW"/>
</dbReference>
<gene>
    <name evidence="2" type="ORF">WKV53_20780</name>
</gene>
<comment type="caution">
    <text evidence="2">The sequence shown here is derived from an EMBL/GenBank/DDBJ whole genome shotgun (WGS) entry which is preliminary data.</text>
</comment>
<organism evidence="2 3">
    <name type="scientific">Luteolibacter soli</name>
    <dbReference type="NCBI Taxonomy" id="3135280"/>
    <lineage>
        <taxon>Bacteria</taxon>
        <taxon>Pseudomonadati</taxon>
        <taxon>Verrucomicrobiota</taxon>
        <taxon>Verrucomicrobiia</taxon>
        <taxon>Verrucomicrobiales</taxon>
        <taxon>Verrucomicrobiaceae</taxon>
        <taxon>Luteolibacter</taxon>
    </lineage>
</organism>
<dbReference type="RefSeq" id="WP_341406721.1">
    <property type="nucleotide sequence ID" value="NZ_JBBUKT010000009.1"/>
</dbReference>
<proteinExistence type="predicted"/>
<evidence type="ECO:0000313" key="2">
    <source>
        <dbReference type="EMBL" id="MEK7952961.1"/>
    </source>
</evidence>
<dbReference type="Pfam" id="PF03663">
    <property type="entry name" value="Glyco_hydro_76"/>
    <property type="match status" value="1"/>
</dbReference>
<dbReference type="Proteomes" id="UP001371305">
    <property type="component" value="Unassembled WGS sequence"/>
</dbReference>
<keyword evidence="3" id="KW-1185">Reference proteome</keyword>
<dbReference type="InterPro" id="IPR005198">
    <property type="entry name" value="Glyco_hydro_76"/>
</dbReference>
<evidence type="ECO:0000313" key="3">
    <source>
        <dbReference type="Proteomes" id="UP001371305"/>
    </source>
</evidence>
<dbReference type="SUPFAM" id="SSF48208">
    <property type="entry name" value="Six-hairpin glycosidases"/>
    <property type="match status" value="1"/>
</dbReference>
<dbReference type="EMBL" id="JBBUKT010000009">
    <property type="protein sequence ID" value="MEK7952961.1"/>
    <property type="molecule type" value="Genomic_DNA"/>
</dbReference>
<protein>
    <submittedName>
        <fullName evidence="2">Glycoside hydrolase family 76 protein</fullName>
    </submittedName>
</protein>